<protein>
    <submittedName>
        <fullName evidence="1">SRBS2 protein</fullName>
    </submittedName>
</protein>
<dbReference type="Proteomes" id="UP000582182">
    <property type="component" value="Unassembled WGS sequence"/>
</dbReference>
<proteinExistence type="predicted"/>
<accession>A0A7L3LMU7</accession>
<evidence type="ECO:0000313" key="2">
    <source>
        <dbReference type="Proteomes" id="UP000582182"/>
    </source>
</evidence>
<sequence>VLPDSGGCARKRAAMSVTLTAVKRVQSSPNLLASGITSDTQGRCSSSSSPEVLLSWRSYNDGSREALNGDALSSSLTAKGFRSVRPNLQDKKSPTQ</sequence>
<dbReference type="EMBL" id="VZTY01022200">
    <property type="protein sequence ID" value="NXU54903.1"/>
    <property type="molecule type" value="Genomic_DNA"/>
</dbReference>
<feature type="non-terminal residue" evidence="1">
    <location>
        <position position="1"/>
    </location>
</feature>
<feature type="non-terminal residue" evidence="1">
    <location>
        <position position="96"/>
    </location>
</feature>
<evidence type="ECO:0000313" key="1">
    <source>
        <dbReference type="EMBL" id="NXU54903.1"/>
    </source>
</evidence>
<dbReference type="OrthoDB" id="73680at2759"/>
<comment type="caution">
    <text evidence="1">The sequence shown here is derived from an EMBL/GenBank/DDBJ whole genome shotgun (WGS) entry which is preliminary data.</text>
</comment>
<keyword evidence="2" id="KW-1185">Reference proteome</keyword>
<dbReference type="AlphaFoldDB" id="A0A7L3LMU7"/>
<reference evidence="1 2" key="1">
    <citation type="submission" date="2019-09" db="EMBL/GenBank/DDBJ databases">
        <title>Bird 10,000 Genomes (B10K) Project - Family phase.</title>
        <authorList>
            <person name="Zhang G."/>
        </authorList>
    </citation>
    <scope>NUCLEOTIDE SEQUENCE [LARGE SCALE GENOMIC DNA]</scope>
    <source>
        <strain evidence="1">B10K-DU-029-46</strain>
    </source>
</reference>
<organism evidence="1 2">
    <name type="scientific">Turnix velox</name>
    <name type="common">Little buttonquail</name>
    <dbReference type="NCBI Taxonomy" id="2529409"/>
    <lineage>
        <taxon>Eukaryota</taxon>
        <taxon>Metazoa</taxon>
        <taxon>Chordata</taxon>
        <taxon>Craniata</taxon>
        <taxon>Vertebrata</taxon>
        <taxon>Euteleostomi</taxon>
        <taxon>Archelosauria</taxon>
        <taxon>Archosauria</taxon>
        <taxon>Dinosauria</taxon>
        <taxon>Saurischia</taxon>
        <taxon>Theropoda</taxon>
        <taxon>Coelurosauria</taxon>
        <taxon>Aves</taxon>
        <taxon>Neognathae</taxon>
        <taxon>Neoaves</taxon>
        <taxon>Charadriiformes</taxon>
        <taxon>Turnicidae</taxon>
        <taxon>Turnix</taxon>
    </lineage>
</organism>
<name>A0A7L3LMU7_9CHAR</name>
<gene>
    <name evidence="1" type="primary">Sorbs2_1</name>
    <name evidence="1" type="ORF">TURVEL_R09286</name>
</gene>